<evidence type="ECO:0000313" key="3">
    <source>
        <dbReference type="Proteomes" id="UP000632535"/>
    </source>
</evidence>
<dbReference type="InterPro" id="IPR016181">
    <property type="entry name" value="Acyl_CoA_acyltransferase"/>
</dbReference>
<accession>A0ABQ2BED2</accession>
<evidence type="ECO:0000259" key="1">
    <source>
        <dbReference type="PROSITE" id="PS51186"/>
    </source>
</evidence>
<name>A0ABQ2BED2_9MICO</name>
<dbReference type="EMBL" id="BMDG01000017">
    <property type="protein sequence ID" value="GGI11881.1"/>
    <property type="molecule type" value="Genomic_DNA"/>
</dbReference>
<sequence length="216" mass="23600">MTSHPRPDHDDARPTLTVDRYRPGDRDALYDVCLRTGDSGEDASAVYADGDLLGHLYLGAYLALEPELARVLRRSDGVAVGYCVATASTPDFERRCEESWWPPLRDRYAPPAAGDESPDARLVRAIHAPSRSDAAWLAQYPAHLHVDLLPEAQGGGSGRRVLEAVLDAVGDTGAPGIHLGVGGRNVRAIGFYEHLGFRTVEHQPWGLTMGMRLPRR</sequence>
<organism evidence="2 3">
    <name type="scientific">Isoptericola cucumis</name>
    <dbReference type="NCBI Taxonomy" id="1776856"/>
    <lineage>
        <taxon>Bacteria</taxon>
        <taxon>Bacillati</taxon>
        <taxon>Actinomycetota</taxon>
        <taxon>Actinomycetes</taxon>
        <taxon>Micrococcales</taxon>
        <taxon>Promicromonosporaceae</taxon>
        <taxon>Isoptericola</taxon>
    </lineage>
</organism>
<dbReference type="PANTHER" id="PTHR13170">
    <property type="entry name" value="O-GLCNACASE"/>
    <property type="match status" value="1"/>
</dbReference>
<evidence type="ECO:0000313" key="2">
    <source>
        <dbReference type="EMBL" id="GGI11881.1"/>
    </source>
</evidence>
<dbReference type="InterPro" id="IPR000182">
    <property type="entry name" value="GNAT_dom"/>
</dbReference>
<dbReference type="InterPro" id="IPR051822">
    <property type="entry name" value="Glycosyl_Hydrolase_84"/>
</dbReference>
<dbReference type="PROSITE" id="PS51186">
    <property type="entry name" value="GNAT"/>
    <property type="match status" value="1"/>
</dbReference>
<dbReference type="Pfam" id="PF00583">
    <property type="entry name" value="Acetyltransf_1"/>
    <property type="match status" value="1"/>
</dbReference>
<reference evidence="3" key="1">
    <citation type="journal article" date="2019" name="Int. J. Syst. Evol. Microbiol.">
        <title>The Global Catalogue of Microorganisms (GCM) 10K type strain sequencing project: providing services to taxonomists for standard genome sequencing and annotation.</title>
        <authorList>
            <consortium name="The Broad Institute Genomics Platform"/>
            <consortium name="The Broad Institute Genome Sequencing Center for Infectious Disease"/>
            <person name="Wu L."/>
            <person name="Ma J."/>
        </authorList>
    </citation>
    <scope>NUCLEOTIDE SEQUENCE [LARGE SCALE GENOMIC DNA]</scope>
    <source>
        <strain evidence="3">CCM 8653</strain>
    </source>
</reference>
<protein>
    <submittedName>
        <fullName evidence="2">Acetyltransferase</fullName>
    </submittedName>
</protein>
<gene>
    <name evidence="2" type="ORF">GCM10007368_38400</name>
</gene>
<dbReference type="Proteomes" id="UP000632535">
    <property type="component" value="Unassembled WGS sequence"/>
</dbReference>
<dbReference type="RefSeq" id="WP_188525355.1">
    <property type="nucleotide sequence ID" value="NZ_BMDG01000017.1"/>
</dbReference>
<dbReference type="Gene3D" id="3.40.630.30">
    <property type="match status" value="1"/>
</dbReference>
<dbReference type="PANTHER" id="PTHR13170:SF16">
    <property type="entry name" value="PROTEIN O-GLCNACASE"/>
    <property type="match status" value="1"/>
</dbReference>
<dbReference type="SUPFAM" id="SSF55729">
    <property type="entry name" value="Acyl-CoA N-acyltransferases (Nat)"/>
    <property type="match status" value="1"/>
</dbReference>
<proteinExistence type="predicted"/>
<feature type="domain" description="N-acetyltransferase" evidence="1">
    <location>
        <begin position="16"/>
        <end position="214"/>
    </location>
</feature>
<comment type="caution">
    <text evidence="2">The sequence shown here is derived from an EMBL/GenBank/DDBJ whole genome shotgun (WGS) entry which is preliminary data.</text>
</comment>
<keyword evidence="3" id="KW-1185">Reference proteome</keyword>